<keyword evidence="4" id="KW-1185">Reference proteome</keyword>
<evidence type="ECO:0000313" key="2">
    <source>
        <dbReference type="EMBL" id="AES77255.1"/>
    </source>
</evidence>
<dbReference type="EMBL" id="AC157893">
    <property type="protein sequence ID" value="ABN08686.1"/>
    <property type="molecule type" value="Genomic_DNA"/>
</dbReference>
<dbReference type="PaxDb" id="3880-AES77255"/>
<evidence type="ECO:0000313" key="4">
    <source>
        <dbReference type="Proteomes" id="UP000002051"/>
    </source>
</evidence>
<dbReference type="AlphaFoldDB" id="A2Q4Y6"/>
<reference evidence="1" key="2">
    <citation type="submission" date="2007-03" db="EMBL/GenBank/DDBJ databases">
        <authorList>
            <consortium name="The International Medicago Genome Annotation Group"/>
        </authorList>
    </citation>
    <scope>NUCLEOTIDE SEQUENCE</scope>
</reference>
<organism evidence="1">
    <name type="scientific">Medicago truncatula</name>
    <name type="common">Barrel medic</name>
    <name type="synonym">Medicago tribuloides</name>
    <dbReference type="NCBI Taxonomy" id="3880"/>
    <lineage>
        <taxon>Eukaryota</taxon>
        <taxon>Viridiplantae</taxon>
        <taxon>Streptophyta</taxon>
        <taxon>Embryophyta</taxon>
        <taxon>Tracheophyta</taxon>
        <taxon>Spermatophyta</taxon>
        <taxon>Magnoliopsida</taxon>
        <taxon>eudicotyledons</taxon>
        <taxon>Gunneridae</taxon>
        <taxon>Pentapetalae</taxon>
        <taxon>rosids</taxon>
        <taxon>fabids</taxon>
        <taxon>Fabales</taxon>
        <taxon>Fabaceae</taxon>
        <taxon>Papilionoideae</taxon>
        <taxon>50 kb inversion clade</taxon>
        <taxon>NPAAA clade</taxon>
        <taxon>Hologalegina</taxon>
        <taxon>IRL clade</taxon>
        <taxon>Trifolieae</taxon>
        <taxon>Medicago</taxon>
    </lineage>
</organism>
<dbReference type="EMBL" id="CM001223">
    <property type="protein sequence ID" value="AES77255.1"/>
    <property type="molecule type" value="Genomic_DNA"/>
</dbReference>
<evidence type="ECO:0000313" key="1">
    <source>
        <dbReference type="EMBL" id="ABN08686.1"/>
    </source>
</evidence>
<reference evidence="1" key="1">
    <citation type="submission" date="2005-04" db="EMBL/GenBank/DDBJ databases">
        <authorList>
            <person name="Town C.D."/>
        </authorList>
    </citation>
    <scope>NUCLEOTIDE SEQUENCE</scope>
</reference>
<name>A2Q4Y6_MEDTR</name>
<dbReference type="EnsemblPlants" id="AES77255">
    <property type="protein sequence ID" value="AES77255"/>
    <property type="gene ID" value="MTR_7g006410"/>
</dbReference>
<gene>
    <name evidence="2" type="ordered locus">MTR_7g006410</name>
    <name evidence="1" type="ORF">MtrDRAFT_AC157893g24v2</name>
</gene>
<dbReference type="HOGENOM" id="CLU_2444223_0_0_1"/>
<reference evidence="2 4" key="3">
    <citation type="journal article" date="2011" name="Nature">
        <title>The Medicago genome provides insight into the evolution of rhizobial symbioses.</title>
        <authorList>
            <person name="Young N.D."/>
            <person name="Debelle F."/>
            <person name="Oldroyd G.E."/>
            <person name="Geurts R."/>
            <person name="Cannon S.B."/>
            <person name="Udvardi M.K."/>
            <person name="Benedito V.A."/>
            <person name="Mayer K.F."/>
            <person name="Gouzy J."/>
            <person name="Schoof H."/>
            <person name="Van de Peer Y."/>
            <person name="Proost S."/>
            <person name="Cook D.R."/>
            <person name="Meyers B.C."/>
            <person name="Spannagl M."/>
            <person name="Cheung F."/>
            <person name="De Mita S."/>
            <person name="Krishnakumar V."/>
            <person name="Gundlach H."/>
            <person name="Zhou S."/>
            <person name="Mudge J."/>
            <person name="Bharti A.K."/>
            <person name="Murray J.D."/>
            <person name="Naoumkina M.A."/>
            <person name="Rosen B."/>
            <person name="Silverstein K.A."/>
            <person name="Tang H."/>
            <person name="Rombauts S."/>
            <person name="Zhao P.X."/>
            <person name="Zhou P."/>
            <person name="Barbe V."/>
            <person name="Bardou P."/>
            <person name="Bechner M."/>
            <person name="Bellec A."/>
            <person name="Berger A."/>
            <person name="Berges H."/>
            <person name="Bidwell S."/>
            <person name="Bisseling T."/>
            <person name="Choisne N."/>
            <person name="Couloux A."/>
            <person name="Denny R."/>
            <person name="Deshpande S."/>
            <person name="Dai X."/>
            <person name="Doyle J.J."/>
            <person name="Dudez A.M."/>
            <person name="Farmer A.D."/>
            <person name="Fouteau S."/>
            <person name="Franken C."/>
            <person name="Gibelin C."/>
            <person name="Gish J."/>
            <person name="Goldstein S."/>
            <person name="Gonzalez A.J."/>
            <person name="Green P.J."/>
            <person name="Hallab A."/>
            <person name="Hartog M."/>
            <person name="Hua A."/>
            <person name="Humphray S.J."/>
            <person name="Jeong D.H."/>
            <person name="Jing Y."/>
            <person name="Jocker A."/>
            <person name="Kenton S.M."/>
            <person name="Kim D.J."/>
            <person name="Klee K."/>
            <person name="Lai H."/>
            <person name="Lang C."/>
            <person name="Lin S."/>
            <person name="Macmil S.L."/>
            <person name="Magdelenat G."/>
            <person name="Matthews L."/>
            <person name="McCorrison J."/>
            <person name="Monaghan E.L."/>
            <person name="Mun J.H."/>
            <person name="Najar F.Z."/>
            <person name="Nicholson C."/>
            <person name="Noirot C."/>
            <person name="O'Bleness M."/>
            <person name="Paule C.R."/>
            <person name="Poulain J."/>
            <person name="Prion F."/>
            <person name="Qin B."/>
            <person name="Qu C."/>
            <person name="Retzel E.F."/>
            <person name="Riddle C."/>
            <person name="Sallet E."/>
            <person name="Samain S."/>
            <person name="Samson N."/>
            <person name="Sanders I."/>
            <person name="Saurat O."/>
            <person name="Scarpelli C."/>
            <person name="Schiex T."/>
            <person name="Segurens B."/>
            <person name="Severin A.J."/>
            <person name="Sherrier D.J."/>
            <person name="Shi R."/>
            <person name="Sims S."/>
            <person name="Singer S.R."/>
            <person name="Sinharoy S."/>
            <person name="Sterck L."/>
            <person name="Viollet A."/>
            <person name="Wang B.B."/>
            <person name="Wang K."/>
            <person name="Wang M."/>
            <person name="Wang X."/>
            <person name="Warfsmann J."/>
            <person name="Weissenbach J."/>
            <person name="White D.D."/>
            <person name="White J.D."/>
            <person name="Wiley G.B."/>
            <person name="Wincker P."/>
            <person name="Xing Y."/>
            <person name="Yang L."/>
            <person name="Yao Z."/>
            <person name="Ying F."/>
            <person name="Zhai J."/>
            <person name="Zhou L."/>
            <person name="Zuber A."/>
            <person name="Denarie J."/>
            <person name="Dixon R.A."/>
            <person name="May G.D."/>
            <person name="Schwartz D.C."/>
            <person name="Rogers J."/>
            <person name="Quetier F."/>
            <person name="Town C.D."/>
            <person name="Roe B.A."/>
        </authorList>
    </citation>
    <scope>NUCLEOTIDE SEQUENCE [LARGE SCALE GENOMIC DNA]</scope>
    <source>
        <strain evidence="2">A17</strain>
        <strain evidence="3 4">cv. Jemalong A17</strain>
    </source>
</reference>
<protein>
    <submittedName>
        <fullName evidence="1 3">Uncharacterized protein</fullName>
    </submittedName>
</protein>
<dbReference type="Proteomes" id="UP000002051">
    <property type="component" value="Unassembled WGS sequence"/>
</dbReference>
<reference evidence="3" key="5">
    <citation type="submission" date="2015-04" db="UniProtKB">
        <authorList>
            <consortium name="EnsemblPlants"/>
        </authorList>
    </citation>
    <scope>IDENTIFICATION</scope>
    <source>
        <strain evidence="3">cv. Jemalong A17</strain>
    </source>
</reference>
<evidence type="ECO:0000313" key="3">
    <source>
        <dbReference type="EnsemblPlants" id="AES77255"/>
    </source>
</evidence>
<accession>A2Q4Y6</accession>
<reference evidence="2 4" key="4">
    <citation type="journal article" date="2014" name="BMC Genomics">
        <title>An improved genome release (version Mt4.0) for the model legume Medicago truncatula.</title>
        <authorList>
            <person name="Tang H."/>
            <person name="Krishnakumar V."/>
            <person name="Bidwell S."/>
            <person name="Rosen B."/>
            <person name="Chan A."/>
            <person name="Zhou S."/>
            <person name="Gentzbittel L."/>
            <person name="Childs K.L."/>
            <person name="Yandell M."/>
            <person name="Gundlach H."/>
            <person name="Mayer K.F."/>
            <person name="Schwartz D.C."/>
            <person name="Town C.D."/>
        </authorList>
    </citation>
    <scope>GENOME REANNOTATION</scope>
    <source>
        <strain evidence="3 4">cv. Jemalong A17</strain>
    </source>
</reference>
<proteinExistence type="predicted"/>
<sequence>MSNVDANDHFSELNVFQMILLNVLMLEFRILEFVKATDFYANVSIPYRILLTMSMTIAYVEEKKVKVKLIEKLLEFNKITRKIERYDRTY</sequence>